<dbReference type="AlphaFoldDB" id="A0AAW0G6C1"/>
<keyword evidence="5" id="KW-0489">Methyltransferase</keyword>
<keyword evidence="6" id="KW-0732">Signal</keyword>
<name>A0AAW0G6C1_9APHY</name>
<keyword evidence="4 5" id="KW-0472">Membrane</keyword>
<comment type="subcellular location">
    <subcellularLocation>
        <location evidence="5">Endoplasmic reticulum membrane</location>
        <topology evidence="5">Multi-pass membrane protein</topology>
    </subcellularLocation>
    <subcellularLocation>
        <location evidence="1">Membrane</location>
        <topology evidence="1">Multi-pass membrane protein</topology>
    </subcellularLocation>
</comment>
<dbReference type="Pfam" id="PF04140">
    <property type="entry name" value="ICMT"/>
    <property type="match status" value="1"/>
</dbReference>
<proteinExistence type="inferred from homology"/>
<dbReference type="PANTHER" id="PTHR43847:SF1">
    <property type="entry name" value="BLL3993 PROTEIN"/>
    <property type="match status" value="1"/>
</dbReference>
<evidence type="ECO:0000256" key="1">
    <source>
        <dbReference type="ARBA" id="ARBA00004141"/>
    </source>
</evidence>
<evidence type="ECO:0000256" key="2">
    <source>
        <dbReference type="ARBA" id="ARBA00022692"/>
    </source>
</evidence>
<evidence type="ECO:0000313" key="7">
    <source>
        <dbReference type="EMBL" id="KAK7687002.1"/>
    </source>
</evidence>
<dbReference type="Proteomes" id="UP001385951">
    <property type="component" value="Unassembled WGS sequence"/>
</dbReference>
<dbReference type="PANTHER" id="PTHR43847">
    <property type="entry name" value="BLL3993 PROTEIN"/>
    <property type="match status" value="1"/>
</dbReference>
<sequence length="247" mass="28150">MQVLAVLKSPLWRVPLALASCYMAKTNSTPPPAASVDERKKFHTKNTTTGGADILSSILWWWLPSYWTMLYLVNLIQIYDILQSEFPALPLPNLYITVVRLPSHEKISSVAVCGVTLSLIGFCFRLHALRLLGRQFTFELSIRKEHKLVTSGPYSIVRHPSYLGNIVFCIGNVILTMGPGSVWFERALWSSYLGATIMTLWLWLNASLIVLMIGRTTSEDAALQREFDQHWQKWAAQTRYKLIPFVY</sequence>
<feature type="chain" id="PRO_5043799416" description="Protein-S-isoprenylcysteine O-methyltransferase" evidence="6">
    <location>
        <begin position="20"/>
        <end position="247"/>
    </location>
</feature>
<comment type="catalytic activity">
    <reaction evidence="5">
        <text>[protein]-C-terminal S-[(2E,6E)-farnesyl]-L-cysteine + S-adenosyl-L-methionine = [protein]-C-terminal S-[(2E,6E)-farnesyl]-L-cysteine methyl ester + S-adenosyl-L-homocysteine</text>
        <dbReference type="Rhea" id="RHEA:21672"/>
        <dbReference type="Rhea" id="RHEA-COMP:12125"/>
        <dbReference type="Rhea" id="RHEA-COMP:12126"/>
        <dbReference type="ChEBI" id="CHEBI:57856"/>
        <dbReference type="ChEBI" id="CHEBI:59789"/>
        <dbReference type="ChEBI" id="CHEBI:90510"/>
        <dbReference type="ChEBI" id="CHEBI:90511"/>
        <dbReference type="EC" id="2.1.1.100"/>
    </reaction>
</comment>
<keyword evidence="2 5" id="KW-0812">Transmembrane</keyword>
<evidence type="ECO:0000313" key="8">
    <source>
        <dbReference type="Proteomes" id="UP001385951"/>
    </source>
</evidence>
<dbReference type="InterPro" id="IPR052527">
    <property type="entry name" value="Metal_cation-efflux_comp"/>
</dbReference>
<dbReference type="GO" id="GO:0032259">
    <property type="term" value="P:methylation"/>
    <property type="evidence" value="ECO:0007669"/>
    <property type="project" value="UniProtKB-KW"/>
</dbReference>
<feature type="transmembrane region" description="Helical" evidence="5">
    <location>
        <begin position="162"/>
        <end position="184"/>
    </location>
</feature>
<comment type="similarity">
    <text evidence="5">Belongs to the class VI-like SAM-binding methyltransferase superfamily. Isoprenylcysteine carboxyl methyltransferase family.</text>
</comment>
<keyword evidence="8" id="KW-1185">Reference proteome</keyword>
<evidence type="ECO:0000256" key="5">
    <source>
        <dbReference type="RuleBase" id="RU362022"/>
    </source>
</evidence>
<comment type="caution">
    <text evidence="7">The sequence shown here is derived from an EMBL/GenBank/DDBJ whole genome shotgun (WGS) entry which is preliminary data.</text>
</comment>
<feature type="transmembrane region" description="Helical" evidence="5">
    <location>
        <begin position="107"/>
        <end position="126"/>
    </location>
</feature>
<keyword evidence="3 5" id="KW-1133">Transmembrane helix</keyword>
<feature type="signal peptide" evidence="6">
    <location>
        <begin position="1"/>
        <end position="19"/>
    </location>
</feature>
<dbReference type="InterPro" id="IPR007269">
    <property type="entry name" value="ICMT_MeTrfase"/>
</dbReference>
<dbReference type="GO" id="GO:0004671">
    <property type="term" value="F:protein C-terminal S-isoprenylcysteine carboxyl O-methyltransferase activity"/>
    <property type="evidence" value="ECO:0007669"/>
    <property type="project" value="UniProtKB-EC"/>
</dbReference>
<accession>A0AAW0G6C1</accession>
<dbReference type="GO" id="GO:0005789">
    <property type="term" value="C:endoplasmic reticulum membrane"/>
    <property type="evidence" value="ECO:0007669"/>
    <property type="project" value="UniProtKB-SubCell"/>
</dbReference>
<reference evidence="7 8" key="1">
    <citation type="submission" date="2022-09" db="EMBL/GenBank/DDBJ databases">
        <authorList>
            <person name="Palmer J.M."/>
        </authorList>
    </citation>
    <scope>NUCLEOTIDE SEQUENCE [LARGE SCALE GENOMIC DNA]</scope>
    <source>
        <strain evidence="7 8">DSM 7382</strain>
    </source>
</reference>
<evidence type="ECO:0000256" key="4">
    <source>
        <dbReference type="ARBA" id="ARBA00023136"/>
    </source>
</evidence>
<feature type="transmembrane region" description="Helical" evidence="5">
    <location>
        <begin position="59"/>
        <end position="79"/>
    </location>
</feature>
<evidence type="ECO:0000256" key="3">
    <source>
        <dbReference type="ARBA" id="ARBA00022989"/>
    </source>
</evidence>
<gene>
    <name evidence="7" type="ORF">QCA50_009501</name>
</gene>
<dbReference type="EMBL" id="JASBNA010000014">
    <property type="protein sequence ID" value="KAK7687002.1"/>
    <property type="molecule type" value="Genomic_DNA"/>
</dbReference>
<feature type="transmembrane region" description="Helical" evidence="5">
    <location>
        <begin position="190"/>
        <end position="213"/>
    </location>
</feature>
<evidence type="ECO:0000256" key="6">
    <source>
        <dbReference type="SAM" id="SignalP"/>
    </source>
</evidence>
<keyword evidence="5" id="KW-0949">S-adenosyl-L-methionine</keyword>
<protein>
    <recommendedName>
        <fullName evidence="5">Protein-S-isoprenylcysteine O-methyltransferase</fullName>
        <ecNumber evidence="5">2.1.1.100</ecNumber>
    </recommendedName>
</protein>
<organism evidence="7 8">
    <name type="scientific">Cerrena zonata</name>
    <dbReference type="NCBI Taxonomy" id="2478898"/>
    <lineage>
        <taxon>Eukaryota</taxon>
        <taxon>Fungi</taxon>
        <taxon>Dikarya</taxon>
        <taxon>Basidiomycota</taxon>
        <taxon>Agaricomycotina</taxon>
        <taxon>Agaricomycetes</taxon>
        <taxon>Polyporales</taxon>
        <taxon>Cerrenaceae</taxon>
        <taxon>Cerrena</taxon>
    </lineage>
</organism>
<dbReference type="EC" id="2.1.1.100" evidence="5"/>
<dbReference type="Gene3D" id="1.20.120.1630">
    <property type="match status" value="1"/>
</dbReference>
<keyword evidence="5" id="KW-0256">Endoplasmic reticulum</keyword>
<keyword evidence="5" id="KW-0808">Transferase</keyword>